<organism evidence="14 15">
    <name type="scientific">Dissulfuribacter thermophilus</name>
    <dbReference type="NCBI Taxonomy" id="1156395"/>
    <lineage>
        <taxon>Bacteria</taxon>
        <taxon>Pseudomonadati</taxon>
        <taxon>Thermodesulfobacteriota</taxon>
        <taxon>Dissulfuribacteria</taxon>
        <taxon>Dissulfuribacterales</taxon>
        <taxon>Dissulfuribacteraceae</taxon>
        <taxon>Dissulfuribacter</taxon>
    </lineage>
</organism>
<dbReference type="PRINTS" id="PR00161">
    <property type="entry name" value="NIHGNASECYTB"/>
</dbReference>
<evidence type="ECO:0000256" key="2">
    <source>
        <dbReference type="ARBA" id="ARBA00008622"/>
    </source>
</evidence>
<dbReference type="RefSeq" id="WP_067615425.1">
    <property type="nucleotide sequence ID" value="NZ_MAGO01000001.1"/>
</dbReference>
<dbReference type="OrthoDB" id="197262at2"/>
<dbReference type="AlphaFoldDB" id="A0A1B9F8T5"/>
<evidence type="ECO:0000256" key="3">
    <source>
        <dbReference type="ARBA" id="ARBA00022448"/>
    </source>
</evidence>
<comment type="subcellular location">
    <subcellularLocation>
        <location evidence="1">Cell membrane</location>
        <topology evidence="1">Multi-pass membrane protein</topology>
    </subcellularLocation>
</comment>
<dbReference type="Pfam" id="PF01292">
    <property type="entry name" value="Ni_hydr_CYTB"/>
    <property type="match status" value="1"/>
</dbReference>
<evidence type="ECO:0000256" key="7">
    <source>
        <dbReference type="ARBA" id="ARBA00022723"/>
    </source>
</evidence>
<keyword evidence="8" id="KW-0249">Electron transport</keyword>
<dbReference type="STRING" id="1156395.DBT_0139"/>
<feature type="domain" description="Cytochrome b561 bacterial/Ni-hydrogenase" evidence="13">
    <location>
        <begin position="8"/>
        <end position="205"/>
    </location>
</feature>
<keyword evidence="3" id="KW-0813">Transport</keyword>
<dbReference type="InterPro" id="IPR051542">
    <property type="entry name" value="Hydrogenase_cytochrome"/>
</dbReference>
<keyword evidence="7" id="KW-0479">Metal-binding</keyword>
<keyword evidence="6 12" id="KW-0812">Transmembrane</keyword>
<comment type="similarity">
    <text evidence="2">Belongs to the HupC/HyaC/HydC family.</text>
</comment>
<dbReference type="SUPFAM" id="SSF81342">
    <property type="entry name" value="Transmembrane di-heme cytochromes"/>
    <property type="match status" value="1"/>
</dbReference>
<keyword evidence="10" id="KW-0408">Iron</keyword>
<comment type="caution">
    <text evidence="14">The sequence shown here is derived from an EMBL/GenBank/DDBJ whole genome shotgun (WGS) entry which is preliminary data.</text>
</comment>
<dbReference type="GO" id="GO:0005506">
    <property type="term" value="F:iron ion binding"/>
    <property type="evidence" value="ECO:0007669"/>
    <property type="project" value="InterPro"/>
</dbReference>
<protein>
    <submittedName>
        <fullName evidence="14">[Ni/Fe] hydrogenase, cytochrome b subunit</fullName>
    </submittedName>
</protein>
<proteinExistence type="inferred from homology"/>
<dbReference type="Gene3D" id="1.20.950.20">
    <property type="entry name" value="Transmembrane di-heme cytochromes, Chain C"/>
    <property type="match status" value="1"/>
</dbReference>
<evidence type="ECO:0000256" key="6">
    <source>
        <dbReference type="ARBA" id="ARBA00022692"/>
    </source>
</evidence>
<dbReference type="Proteomes" id="UP000093080">
    <property type="component" value="Unassembled WGS sequence"/>
</dbReference>
<dbReference type="InterPro" id="IPR000516">
    <property type="entry name" value="Ni-dep_Hydgase_cyt-B"/>
</dbReference>
<evidence type="ECO:0000313" key="15">
    <source>
        <dbReference type="Proteomes" id="UP000093080"/>
    </source>
</evidence>
<dbReference type="PANTHER" id="PTHR30485:SF0">
    <property type="entry name" value="NI_FE-HYDROGENASE 1 B-TYPE CYTOCHROME SUBUNIT-RELATED"/>
    <property type="match status" value="1"/>
</dbReference>
<feature type="transmembrane region" description="Helical" evidence="12">
    <location>
        <begin position="165"/>
        <end position="188"/>
    </location>
</feature>
<feature type="transmembrane region" description="Helical" evidence="12">
    <location>
        <begin position="12"/>
        <end position="34"/>
    </location>
</feature>
<dbReference type="PANTHER" id="PTHR30485">
    <property type="entry name" value="NI/FE-HYDROGENASE 1 B-TYPE CYTOCHROME SUBUNIT"/>
    <property type="match status" value="1"/>
</dbReference>
<evidence type="ECO:0000259" key="13">
    <source>
        <dbReference type="Pfam" id="PF01292"/>
    </source>
</evidence>
<keyword evidence="9 12" id="KW-1133">Transmembrane helix</keyword>
<evidence type="ECO:0000256" key="12">
    <source>
        <dbReference type="SAM" id="Phobius"/>
    </source>
</evidence>
<evidence type="ECO:0000256" key="11">
    <source>
        <dbReference type="ARBA" id="ARBA00023136"/>
    </source>
</evidence>
<gene>
    <name evidence="14" type="ORF">DBT_0139</name>
</gene>
<evidence type="ECO:0000313" key="14">
    <source>
        <dbReference type="EMBL" id="OCC16322.1"/>
    </source>
</evidence>
<dbReference type="InterPro" id="IPR011577">
    <property type="entry name" value="Cyt_b561_bac/Ni-Hgenase"/>
</dbReference>
<feature type="transmembrane region" description="Helical" evidence="12">
    <location>
        <begin position="57"/>
        <end position="77"/>
    </location>
</feature>
<feature type="transmembrane region" description="Helical" evidence="12">
    <location>
        <begin position="120"/>
        <end position="145"/>
    </location>
</feature>
<keyword evidence="11 12" id="KW-0472">Membrane</keyword>
<dbReference type="InterPro" id="IPR016174">
    <property type="entry name" value="Di-haem_cyt_TM"/>
</dbReference>
<evidence type="ECO:0000256" key="8">
    <source>
        <dbReference type="ARBA" id="ARBA00022982"/>
    </source>
</evidence>
<name>A0A1B9F8T5_9BACT</name>
<keyword evidence="15" id="KW-1185">Reference proteome</keyword>
<evidence type="ECO:0000256" key="1">
    <source>
        <dbReference type="ARBA" id="ARBA00004651"/>
    </source>
</evidence>
<dbReference type="GO" id="GO:0009055">
    <property type="term" value="F:electron transfer activity"/>
    <property type="evidence" value="ECO:0007669"/>
    <property type="project" value="InterPro"/>
</dbReference>
<evidence type="ECO:0000256" key="4">
    <source>
        <dbReference type="ARBA" id="ARBA00022475"/>
    </source>
</evidence>
<accession>A0A1B9F8T5</accession>
<evidence type="ECO:0000256" key="10">
    <source>
        <dbReference type="ARBA" id="ARBA00023004"/>
    </source>
</evidence>
<dbReference type="GO" id="GO:0020037">
    <property type="term" value="F:heme binding"/>
    <property type="evidence" value="ECO:0007669"/>
    <property type="project" value="TreeGrafter"/>
</dbReference>
<dbReference type="GO" id="GO:0005886">
    <property type="term" value="C:plasma membrane"/>
    <property type="evidence" value="ECO:0007669"/>
    <property type="project" value="UniProtKB-SubCell"/>
</dbReference>
<sequence>MEYKIEKVWSPLLRLYHWTFALSIVVLVVTGFYIHDPWTNTSLEGVDSFPMAFARELHFSAGYALLAAFIARVYLLFFGNKYERILSFAPVTGANIKNFFGTIGHYLYFGKKCHRTGHNVFAGTFYLLTLFFALGQVLSGLYLMYPETLSIQGMGLAFFGSQQEARFIHNLLMWYFLFFVMAHVYIVIWNDIMTPEGLISSIFSGRKFVEKKDGV</sequence>
<keyword evidence="4" id="KW-1003">Cell membrane</keyword>
<dbReference type="GO" id="GO:0022904">
    <property type="term" value="P:respiratory electron transport chain"/>
    <property type="evidence" value="ECO:0007669"/>
    <property type="project" value="InterPro"/>
</dbReference>
<evidence type="ECO:0000256" key="9">
    <source>
        <dbReference type="ARBA" id="ARBA00022989"/>
    </source>
</evidence>
<evidence type="ECO:0000256" key="5">
    <source>
        <dbReference type="ARBA" id="ARBA00022617"/>
    </source>
</evidence>
<reference evidence="14 15" key="1">
    <citation type="submission" date="2016-06" db="EMBL/GenBank/DDBJ databases">
        <title>Respiratory ammonification of nitrate coupled to the oxidation of elemental sulfur in deep-sea autotrophic thermophilic bacteria.</title>
        <authorList>
            <person name="Slobodkina G.B."/>
            <person name="Mardanov A.V."/>
            <person name="Ravin N.V."/>
            <person name="Frolova A.A."/>
            <person name="Viryasiv M.B."/>
            <person name="Chernyh N.A."/>
            <person name="Bonch-Osmolovskaya E.A."/>
            <person name="Slobodkin A.I."/>
        </authorList>
    </citation>
    <scope>NUCLEOTIDE SEQUENCE [LARGE SCALE GENOMIC DNA]</scope>
    <source>
        <strain evidence="14 15">S69</strain>
    </source>
</reference>
<dbReference type="NCBIfam" id="TIGR02125">
    <property type="entry name" value="CytB-hydogenase"/>
    <property type="match status" value="1"/>
</dbReference>
<dbReference type="EMBL" id="MAGO01000001">
    <property type="protein sequence ID" value="OCC16322.1"/>
    <property type="molecule type" value="Genomic_DNA"/>
</dbReference>
<keyword evidence="5" id="KW-0349">Heme</keyword>